<evidence type="ECO:0000259" key="1">
    <source>
        <dbReference type="Pfam" id="PF13026"/>
    </source>
</evidence>
<dbReference type="Proteomes" id="UP000753961">
    <property type="component" value="Unassembled WGS sequence"/>
</dbReference>
<proteinExistence type="predicted"/>
<dbReference type="AlphaFoldDB" id="A0A953LBK0"/>
<evidence type="ECO:0000313" key="3">
    <source>
        <dbReference type="Proteomes" id="UP000753961"/>
    </source>
</evidence>
<gene>
    <name evidence="2" type="ORF">KUV50_16965</name>
</gene>
<keyword evidence="3" id="KW-1185">Reference proteome</keyword>
<evidence type="ECO:0000313" key="2">
    <source>
        <dbReference type="EMBL" id="MBY5959848.1"/>
    </source>
</evidence>
<reference evidence="2" key="1">
    <citation type="submission" date="2021-06" db="EMBL/GenBank/DDBJ databases">
        <title>44 bacteria genomes isolated from Dapeng, Shenzhen.</title>
        <authorList>
            <person name="Zheng W."/>
            <person name="Yu S."/>
            <person name="Huang Y."/>
        </authorList>
    </citation>
    <scope>NUCLEOTIDE SEQUENCE</scope>
    <source>
        <strain evidence="2">DP5N28-2</strain>
    </source>
</reference>
<dbReference type="InterPro" id="IPR024981">
    <property type="entry name" value="DUF3887"/>
</dbReference>
<sequence>MKNLFLSICLIIPLIAFGQKENETYKNVSDGLIRMFNAENYAGVYEMYSPVLRKFQNQEESQKYLSNVRNKYGKITECQFIKFQQNFGVYQATAEKGTLLIRISLDDQRRLVALNFSPKK</sequence>
<protein>
    <submittedName>
        <fullName evidence="2">DUF3887 domain-containing protein</fullName>
    </submittedName>
</protein>
<dbReference type="Pfam" id="PF13026">
    <property type="entry name" value="DUF3887"/>
    <property type="match status" value="1"/>
</dbReference>
<name>A0A953LBK0_9BACT</name>
<dbReference type="Gene3D" id="3.10.450.590">
    <property type="match status" value="1"/>
</dbReference>
<dbReference type="EMBL" id="JAHVHU010000018">
    <property type="protein sequence ID" value="MBY5959848.1"/>
    <property type="molecule type" value="Genomic_DNA"/>
</dbReference>
<organism evidence="2 3">
    <name type="scientific">Membranihabitans marinus</name>
    <dbReference type="NCBI Taxonomy" id="1227546"/>
    <lineage>
        <taxon>Bacteria</taxon>
        <taxon>Pseudomonadati</taxon>
        <taxon>Bacteroidota</taxon>
        <taxon>Saprospiria</taxon>
        <taxon>Saprospirales</taxon>
        <taxon>Saprospiraceae</taxon>
        <taxon>Membranihabitans</taxon>
    </lineage>
</organism>
<accession>A0A953LBK0</accession>
<comment type="caution">
    <text evidence="2">The sequence shown here is derived from an EMBL/GenBank/DDBJ whole genome shotgun (WGS) entry which is preliminary data.</text>
</comment>
<feature type="domain" description="DUF3887" evidence="1">
    <location>
        <begin position="31"/>
        <end position="114"/>
    </location>
</feature>
<dbReference type="RefSeq" id="WP_222581385.1">
    <property type="nucleotide sequence ID" value="NZ_JAHVHU010000018.1"/>
</dbReference>